<evidence type="ECO:0000313" key="6">
    <source>
        <dbReference type="Proteomes" id="UP000009131"/>
    </source>
</evidence>
<dbReference type="STRING" id="764103.G7DTB9"/>
<dbReference type="Pfam" id="PF23190">
    <property type="entry name" value="LHD_TRPY1"/>
    <property type="match status" value="1"/>
</dbReference>
<feature type="transmembrane region" description="Helical" evidence="2">
    <location>
        <begin position="594"/>
        <end position="615"/>
    </location>
</feature>
<feature type="region of interest" description="Disordered" evidence="1">
    <location>
        <begin position="40"/>
        <end position="101"/>
    </location>
</feature>
<feature type="compositionally biased region" description="Basic and acidic residues" evidence="1">
    <location>
        <begin position="40"/>
        <end position="60"/>
    </location>
</feature>
<dbReference type="PANTHER" id="PTHR35859:SF1">
    <property type="entry name" value="NONSELECTIVE CATION CHANNEL PROTEIN"/>
    <property type="match status" value="1"/>
</dbReference>
<dbReference type="OrthoDB" id="2373987at2759"/>
<feature type="compositionally biased region" description="Basic and acidic residues" evidence="1">
    <location>
        <begin position="661"/>
        <end position="672"/>
    </location>
</feature>
<sequence length="756" mass="83701">MLISSSIAPRAAGVPCLSRARADRELEPFCGLISLMSERRGSLTRDDDGNDHGEAIEPPRRPSARRAASSGEPQLFFDSAAEDEDEGDSVDEEVGRSAPKAKRKPRMFSLLMYTRHAVRHAVDSPVSWDQLHQPSLDLAVVRPLVTRMGNTRDPGIVFCLLLNRSRFLQEASDKPGFAGINNARANLCELIAIKLLGQFTQTRLELVRVLCTPRSPFSGANPGLFNEVDANEVLELRKWGHKERASALEIAIVCSAKHFIKTPLCHQVITGIYRGEIEYQPGFAGSAILSDAYKTRPVRLYDWTSSDRPLLDHTRLRVPLIRDWIFRFTFLAMVAIYLAVLRNHKSDRIDAWEGLFIFWSCGFALDELASVVSGGTDAYLKEFWNSLDMAFVACFAAYLTIRIYGFTTNLPEAAELAFDVLSLAACTLLPRLAGLLLSENVVLIGLRAMFRDFSAFLLLAVICASGFLVTFWTLGSGTWTFGQTAWLLLQIWFGSTYVGFESASSFHPVLGPILMVVFAALANTLLLTILISLLSNTFAIVAATADQEFLYQQALRTIERIRGEALFVYPVPLNLIALIIIGPASYMLTPKQLHALNVALTRVANFPVLLGIAIWQRVQHRLRTRPLQLEEASELPRDVWLGSEEALRCIFEQDVSDEAKRWEDTTTRKEDAVSSTSVGSIAQMPDSAAHTVATAEQSGRLVSLGKMLGLARPGQVPTASNLDDRLCAIELQGRRIEDMLQSLLAAQSLRADKTAK</sequence>
<dbReference type="InterPro" id="IPR052971">
    <property type="entry name" value="TRP_calcium_channel"/>
</dbReference>
<accession>G7DTB9</accession>
<evidence type="ECO:0000259" key="4">
    <source>
        <dbReference type="Pfam" id="PF23317"/>
    </source>
</evidence>
<dbReference type="InterPro" id="IPR056337">
    <property type="entry name" value="LHD_YVC1"/>
</dbReference>
<keyword evidence="2" id="KW-0812">Transmembrane</keyword>
<organism evidence="5 6">
    <name type="scientific">Mixia osmundae (strain CBS 9802 / IAM 14324 / JCM 22182 / KY 12970)</name>
    <dbReference type="NCBI Taxonomy" id="764103"/>
    <lineage>
        <taxon>Eukaryota</taxon>
        <taxon>Fungi</taxon>
        <taxon>Dikarya</taxon>
        <taxon>Basidiomycota</taxon>
        <taxon>Pucciniomycotina</taxon>
        <taxon>Mixiomycetes</taxon>
        <taxon>Mixiales</taxon>
        <taxon>Mixiaceae</taxon>
        <taxon>Mixia</taxon>
    </lineage>
</organism>
<feature type="transmembrane region" description="Helical" evidence="2">
    <location>
        <begin position="324"/>
        <end position="340"/>
    </location>
</feature>
<dbReference type="eggNOG" id="ENOG502QU70">
    <property type="taxonomic scope" value="Eukaryota"/>
</dbReference>
<dbReference type="Proteomes" id="UP000009131">
    <property type="component" value="Unassembled WGS sequence"/>
</dbReference>
<evidence type="ECO:0000259" key="3">
    <source>
        <dbReference type="Pfam" id="PF23190"/>
    </source>
</evidence>
<feature type="compositionally biased region" description="Acidic residues" evidence="1">
    <location>
        <begin position="80"/>
        <end position="92"/>
    </location>
</feature>
<keyword evidence="6" id="KW-1185">Reference proteome</keyword>
<dbReference type="AlphaFoldDB" id="G7DTB9"/>
<feature type="transmembrane region" description="Helical" evidence="2">
    <location>
        <begin position="352"/>
        <end position="371"/>
    </location>
</feature>
<feature type="region of interest" description="Disordered" evidence="1">
    <location>
        <begin position="661"/>
        <end position="680"/>
    </location>
</feature>
<feature type="transmembrane region" description="Helical" evidence="2">
    <location>
        <begin position="453"/>
        <end position="474"/>
    </location>
</feature>
<feature type="transmembrane region" description="Helical" evidence="2">
    <location>
        <begin position="566"/>
        <end position="588"/>
    </location>
</feature>
<reference evidence="5 6" key="2">
    <citation type="journal article" date="2012" name="Open Biol.">
        <title>Characteristics of nucleosomes and linker DNA regions on the genome of the basidiomycete Mixia osmundae revealed by mono- and dinucleosome mapping.</title>
        <authorList>
            <person name="Nishida H."/>
            <person name="Kondo S."/>
            <person name="Matsumoto T."/>
            <person name="Suzuki Y."/>
            <person name="Yoshikawa H."/>
            <person name="Taylor T.D."/>
            <person name="Sugiyama J."/>
        </authorList>
    </citation>
    <scope>NUCLEOTIDE SEQUENCE [LARGE SCALE GENOMIC DNA]</scope>
    <source>
        <strain evidence="6">CBS 9802 / IAM 14324 / JCM 22182 / KY 12970</strain>
    </source>
</reference>
<comment type="caution">
    <text evidence="5">The sequence shown here is derived from an EMBL/GenBank/DDBJ whole genome shotgun (WGS) entry which is preliminary data.</text>
</comment>
<protein>
    <submittedName>
        <fullName evidence="5">Uncharacterized protein</fullName>
    </submittedName>
</protein>
<feature type="transmembrane region" description="Helical" evidence="2">
    <location>
        <begin position="383"/>
        <end position="404"/>
    </location>
</feature>
<evidence type="ECO:0000313" key="5">
    <source>
        <dbReference type="EMBL" id="GAA93766.1"/>
    </source>
</evidence>
<dbReference type="InterPro" id="IPR056336">
    <property type="entry name" value="YVC1_C"/>
</dbReference>
<dbReference type="Pfam" id="PF23317">
    <property type="entry name" value="YVC1_C"/>
    <property type="match status" value="1"/>
</dbReference>
<keyword evidence="2" id="KW-1133">Transmembrane helix</keyword>
<dbReference type="PANTHER" id="PTHR35859">
    <property type="entry name" value="NONSELECTIVE CATION CHANNEL PROTEIN"/>
    <property type="match status" value="1"/>
</dbReference>
<keyword evidence="2" id="KW-0472">Membrane</keyword>
<proteinExistence type="predicted"/>
<name>G7DTB9_MIXOS</name>
<dbReference type="InParanoid" id="G7DTB9"/>
<reference evidence="5 6" key="1">
    <citation type="journal article" date="2011" name="J. Gen. Appl. Microbiol.">
        <title>Draft genome sequencing of the enigmatic basidiomycete Mixia osmundae.</title>
        <authorList>
            <person name="Nishida H."/>
            <person name="Nagatsuka Y."/>
            <person name="Sugiyama J."/>
        </authorList>
    </citation>
    <scope>NUCLEOTIDE SEQUENCE [LARGE SCALE GENOMIC DNA]</scope>
    <source>
        <strain evidence="6">CBS 9802 / IAM 14324 / JCM 22182 / KY 12970</strain>
    </source>
</reference>
<evidence type="ECO:0000256" key="2">
    <source>
        <dbReference type="SAM" id="Phobius"/>
    </source>
</evidence>
<dbReference type="EMBL" id="BABT02000025">
    <property type="protein sequence ID" value="GAA93766.1"/>
    <property type="molecule type" value="Genomic_DNA"/>
</dbReference>
<feature type="domain" description="YVC1 N-terminal linker helical" evidence="3">
    <location>
        <begin position="112"/>
        <end position="278"/>
    </location>
</feature>
<feature type="domain" description="Calcium channel YVC1-like C-terminal transmembrane" evidence="4">
    <location>
        <begin position="330"/>
        <end position="617"/>
    </location>
</feature>
<dbReference type="HOGENOM" id="CLU_009570_1_0_1"/>
<feature type="transmembrane region" description="Helical" evidence="2">
    <location>
        <begin position="512"/>
        <end position="545"/>
    </location>
</feature>
<evidence type="ECO:0000256" key="1">
    <source>
        <dbReference type="SAM" id="MobiDB-lite"/>
    </source>
</evidence>
<gene>
    <name evidence="5" type="primary">Mo00412</name>
    <name evidence="5" type="ORF">E5Q_00412</name>
</gene>